<reference evidence="10" key="1">
    <citation type="submission" date="2021-03" db="EMBL/GenBank/DDBJ databases">
        <title>Comparative genomics and phylogenomic investigation of the class Geoglossomycetes provide insights into ecological specialization and systematics.</title>
        <authorList>
            <person name="Melie T."/>
            <person name="Pirro S."/>
            <person name="Miller A.N."/>
            <person name="Quandt A."/>
        </authorList>
    </citation>
    <scope>NUCLEOTIDE SEQUENCE</scope>
    <source>
        <strain evidence="10">GBOQ0MN5Z8</strain>
    </source>
</reference>
<proteinExistence type="inferred from homology"/>
<comment type="similarity">
    <text evidence="2 8">Belongs to the purine-cytosine permease (2.A.39) family.</text>
</comment>
<evidence type="ECO:0000256" key="6">
    <source>
        <dbReference type="ARBA" id="ARBA00022989"/>
    </source>
</evidence>
<feature type="transmembrane region" description="Helical" evidence="9">
    <location>
        <begin position="442"/>
        <end position="465"/>
    </location>
</feature>
<dbReference type="Proteomes" id="UP000698800">
    <property type="component" value="Unassembled WGS sequence"/>
</dbReference>
<evidence type="ECO:0000313" key="11">
    <source>
        <dbReference type="Proteomes" id="UP000698800"/>
    </source>
</evidence>
<gene>
    <name evidence="10" type="ORF">FGG08_002119</name>
</gene>
<dbReference type="PIRSF" id="PIRSF002744">
    <property type="entry name" value="Pur-cyt_permease"/>
    <property type="match status" value="1"/>
</dbReference>
<feature type="transmembrane region" description="Helical" evidence="9">
    <location>
        <begin position="399"/>
        <end position="421"/>
    </location>
</feature>
<keyword evidence="5 9" id="KW-0812">Transmembrane</keyword>
<feature type="transmembrane region" description="Helical" evidence="9">
    <location>
        <begin position="100"/>
        <end position="122"/>
    </location>
</feature>
<comment type="subcellular location">
    <subcellularLocation>
        <location evidence="1">Membrane</location>
        <topology evidence="1">Multi-pass membrane protein</topology>
    </subcellularLocation>
</comment>
<feature type="transmembrane region" description="Helical" evidence="9">
    <location>
        <begin position="241"/>
        <end position="264"/>
    </location>
</feature>
<evidence type="ECO:0008006" key="12">
    <source>
        <dbReference type="Google" id="ProtNLM"/>
    </source>
</evidence>
<dbReference type="GO" id="GO:0005886">
    <property type="term" value="C:plasma membrane"/>
    <property type="evidence" value="ECO:0007669"/>
    <property type="project" value="TreeGrafter"/>
</dbReference>
<evidence type="ECO:0000256" key="8">
    <source>
        <dbReference type="PIRNR" id="PIRNR002744"/>
    </source>
</evidence>
<comment type="caution">
    <text evidence="10">The sequence shown here is derived from an EMBL/GenBank/DDBJ whole genome shotgun (WGS) entry which is preliminary data.</text>
</comment>
<evidence type="ECO:0000256" key="3">
    <source>
        <dbReference type="ARBA" id="ARBA00022448"/>
    </source>
</evidence>
<dbReference type="Pfam" id="PF02133">
    <property type="entry name" value="Transp_cyt_pur"/>
    <property type="match status" value="1"/>
</dbReference>
<dbReference type="AlphaFoldDB" id="A0A9P8I5B8"/>
<dbReference type="PANTHER" id="PTHR31806:SF1">
    <property type="entry name" value="PURINE-CYTOSINE PERMEASE FCY2-RELATED"/>
    <property type="match status" value="1"/>
</dbReference>
<feature type="transmembrane region" description="Helical" evidence="9">
    <location>
        <begin position="134"/>
        <end position="157"/>
    </location>
</feature>
<feature type="transmembrane region" description="Helical" evidence="9">
    <location>
        <begin position="331"/>
        <end position="352"/>
    </location>
</feature>
<dbReference type="GO" id="GO:0022857">
    <property type="term" value="F:transmembrane transporter activity"/>
    <property type="evidence" value="ECO:0007669"/>
    <property type="project" value="InterPro"/>
</dbReference>
<keyword evidence="4" id="KW-0597">Phosphoprotein</keyword>
<feature type="transmembrane region" description="Helical" evidence="9">
    <location>
        <begin position="372"/>
        <end position="393"/>
    </location>
</feature>
<dbReference type="GO" id="GO:0000329">
    <property type="term" value="C:fungal-type vacuole membrane"/>
    <property type="evidence" value="ECO:0007669"/>
    <property type="project" value="TreeGrafter"/>
</dbReference>
<accession>A0A9P8I5B8</accession>
<evidence type="ECO:0000256" key="1">
    <source>
        <dbReference type="ARBA" id="ARBA00004141"/>
    </source>
</evidence>
<dbReference type="FunFam" id="1.10.4160.10:FF:000002">
    <property type="entry name" value="Purine-cytosine permease fcyB"/>
    <property type="match status" value="1"/>
</dbReference>
<dbReference type="EMBL" id="JAGHQL010000030">
    <property type="protein sequence ID" value="KAH0543558.1"/>
    <property type="molecule type" value="Genomic_DNA"/>
</dbReference>
<feature type="transmembrane region" description="Helical" evidence="9">
    <location>
        <begin position="477"/>
        <end position="497"/>
    </location>
</feature>
<evidence type="ECO:0000256" key="7">
    <source>
        <dbReference type="ARBA" id="ARBA00023136"/>
    </source>
</evidence>
<organism evidence="10 11">
    <name type="scientific">Glutinoglossum americanum</name>
    <dbReference type="NCBI Taxonomy" id="1670608"/>
    <lineage>
        <taxon>Eukaryota</taxon>
        <taxon>Fungi</taxon>
        <taxon>Dikarya</taxon>
        <taxon>Ascomycota</taxon>
        <taxon>Pezizomycotina</taxon>
        <taxon>Geoglossomycetes</taxon>
        <taxon>Geoglossales</taxon>
        <taxon>Geoglossaceae</taxon>
        <taxon>Glutinoglossum</taxon>
    </lineage>
</organism>
<name>A0A9P8I5B8_9PEZI</name>
<feature type="transmembrane region" description="Helical" evidence="9">
    <location>
        <begin position="65"/>
        <end position="88"/>
    </location>
</feature>
<feature type="transmembrane region" description="Helical" evidence="9">
    <location>
        <begin position="177"/>
        <end position="197"/>
    </location>
</feature>
<evidence type="ECO:0000256" key="5">
    <source>
        <dbReference type="ARBA" id="ARBA00022692"/>
    </source>
</evidence>
<dbReference type="InterPro" id="IPR001248">
    <property type="entry name" value="Pur-cyt_permease"/>
</dbReference>
<feature type="transmembrane region" description="Helical" evidence="9">
    <location>
        <begin position="276"/>
        <end position="302"/>
    </location>
</feature>
<dbReference type="Gene3D" id="1.10.4160.10">
    <property type="entry name" value="Hydantoin permease"/>
    <property type="match status" value="1"/>
</dbReference>
<keyword evidence="6 9" id="KW-1133">Transmembrane helix</keyword>
<dbReference type="OrthoDB" id="2116389at2759"/>
<keyword evidence="11" id="KW-1185">Reference proteome</keyword>
<evidence type="ECO:0000313" key="10">
    <source>
        <dbReference type="EMBL" id="KAH0543558.1"/>
    </source>
</evidence>
<dbReference type="InterPro" id="IPR026030">
    <property type="entry name" value="Pur-cyt_permease_Fcy2/21/22"/>
</dbReference>
<dbReference type="PANTHER" id="PTHR31806">
    <property type="entry name" value="PURINE-CYTOSINE PERMEASE FCY2-RELATED"/>
    <property type="match status" value="1"/>
</dbReference>
<keyword evidence="7 8" id="KW-0472">Membrane</keyword>
<evidence type="ECO:0000256" key="2">
    <source>
        <dbReference type="ARBA" id="ARBA00008974"/>
    </source>
</evidence>
<dbReference type="CDD" id="cd11484">
    <property type="entry name" value="SLC-NCS1sbd_CobB-like"/>
    <property type="match status" value="1"/>
</dbReference>
<protein>
    <recommendedName>
        <fullName evidence="12">Purine-cytosine permease</fullName>
    </recommendedName>
</protein>
<feature type="transmembrane region" description="Helical" evidence="9">
    <location>
        <begin position="204"/>
        <end position="221"/>
    </location>
</feature>
<keyword evidence="3 8" id="KW-0813">Transport</keyword>
<sequence length="507" mass="55060">MGQHEDIEIGSEKPYVDDTGAVAAETFEIGDTLYARLQRLAGKFNIEQRGIERVPENERTDLHGLVNVGTMWLAANMVVSSFAIGALASPVFGLGFVDTILTILFFNLLGILPVCFWSTFGPRFGLRQMVLSRFYFGFYGVKVIACFNVLACVGWSAVNVIVGAQLLHAVNGNLPGFAGILIIAVATFLVTLFGYKVVHAYEKWSWIPCFIIFLIVLGEFAHSGNFENIPMGVGKSEAGSVLSFAASVFGFATGWTSYAADYTVYQPVTQSRRKVFAWTFAGLIFPLLFTEMLGAAVATAAANTKSYADGYDNAGVGGLLGAVLFEPLGHFGKFCLVVLALSIVANNCPNIYSVALSLQIMAKKTQRVPRFIWTFIGTLVYVAIAIPGYGHFVSVIENFMLVIAYWLAIYEGIALSEHFIFKKGFGGYAPENYDKPGKLPPGIAALSAFAFGVFGAVMGMAQVWFTGPIGKKAGGMFGGDIGFELGFAFSFITYTIFRTFEKKHFGR</sequence>
<evidence type="ECO:0000256" key="9">
    <source>
        <dbReference type="SAM" id="Phobius"/>
    </source>
</evidence>
<dbReference type="GO" id="GO:0015851">
    <property type="term" value="P:nucleobase transport"/>
    <property type="evidence" value="ECO:0007669"/>
    <property type="project" value="UniProtKB-ARBA"/>
</dbReference>
<evidence type="ECO:0000256" key="4">
    <source>
        <dbReference type="ARBA" id="ARBA00022553"/>
    </source>
</evidence>